<dbReference type="EMBL" id="SWLB01000012">
    <property type="protein sequence ID" value="KAF3331508.1"/>
    <property type="molecule type" value="Genomic_DNA"/>
</dbReference>
<accession>A0A833R9C9</accession>
<evidence type="ECO:0000313" key="2">
    <source>
        <dbReference type="EMBL" id="KAF3331508.1"/>
    </source>
</evidence>
<feature type="domain" description="PORR" evidence="1">
    <location>
        <begin position="4"/>
        <end position="87"/>
    </location>
</feature>
<dbReference type="Proteomes" id="UP000623129">
    <property type="component" value="Unassembled WGS sequence"/>
</dbReference>
<protein>
    <submittedName>
        <fullName evidence="2">Protein ROOT PRIMORDIUM DEFECTIVE 1</fullName>
    </submittedName>
</protein>
<name>A0A833R9C9_9POAL</name>
<dbReference type="InterPro" id="IPR045040">
    <property type="entry name" value="PORR_fam"/>
</dbReference>
<dbReference type="GO" id="GO:0003723">
    <property type="term" value="F:RNA binding"/>
    <property type="evidence" value="ECO:0007669"/>
    <property type="project" value="InterPro"/>
</dbReference>
<reference evidence="2" key="1">
    <citation type="submission" date="2020-01" db="EMBL/GenBank/DDBJ databases">
        <title>Genome sequence of Kobresia littledalei, the first chromosome-level genome in the family Cyperaceae.</title>
        <authorList>
            <person name="Qu G."/>
        </authorList>
    </citation>
    <scope>NUCLEOTIDE SEQUENCE</scope>
    <source>
        <strain evidence="2">C.B.Clarke</strain>
        <tissue evidence="2">Leaf</tissue>
    </source>
</reference>
<evidence type="ECO:0000259" key="1">
    <source>
        <dbReference type="Pfam" id="PF11955"/>
    </source>
</evidence>
<dbReference type="InterPro" id="IPR021099">
    <property type="entry name" value="PORR_domain"/>
</dbReference>
<keyword evidence="3" id="KW-1185">Reference proteome</keyword>
<proteinExistence type="predicted"/>
<evidence type="ECO:0000313" key="3">
    <source>
        <dbReference type="Proteomes" id="UP000623129"/>
    </source>
</evidence>
<sequence>MRGSAINWLNKYPCCFQTFHDSTGETEDLLFGFTKQTEELVAGEEAAIEVSEPEMVNRLGKLLMLSKDRRLNVSKLKGLQRSFGFPNLF</sequence>
<dbReference type="OrthoDB" id="1854109at2759"/>
<organism evidence="2 3">
    <name type="scientific">Carex littledalei</name>
    <dbReference type="NCBI Taxonomy" id="544730"/>
    <lineage>
        <taxon>Eukaryota</taxon>
        <taxon>Viridiplantae</taxon>
        <taxon>Streptophyta</taxon>
        <taxon>Embryophyta</taxon>
        <taxon>Tracheophyta</taxon>
        <taxon>Spermatophyta</taxon>
        <taxon>Magnoliopsida</taxon>
        <taxon>Liliopsida</taxon>
        <taxon>Poales</taxon>
        <taxon>Cyperaceae</taxon>
        <taxon>Cyperoideae</taxon>
        <taxon>Cariceae</taxon>
        <taxon>Carex</taxon>
        <taxon>Carex subgen. Euthyceras</taxon>
    </lineage>
</organism>
<gene>
    <name evidence="2" type="ORF">FCM35_KLT02914</name>
</gene>
<comment type="caution">
    <text evidence="2">The sequence shown here is derived from an EMBL/GenBank/DDBJ whole genome shotgun (WGS) entry which is preliminary data.</text>
</comment>
<dbReference type="PANTHER" id="PTHR31476">
    <property type="entry name" value="PROTEIN WHAT'S THIS FACTOR 1 HOMOLOG, CHLOROPLASTIC"/>
    <property type="match status" value="1"/>
</dbReference>
<dbReference type="PANTHER" id="PTHR31476:SF5">
    <property type="entry name" value="UBIQUITIN CARBOXYL-TERMINAL HYDROLASE FAMILY PROTEIN"/>
    <property type="match status" value="1"/>
</dbReference>
<dbReference type="AlphaFoldDB" id="A0A833R9C9"/>
<dbReference type="Pfam" id="PF11955">
    <property type="entry name" value="PORR"/>
    <property type="match status" value="1"/>
</dbReference>